<evidence type="ECO:0000256" key="16">
    <source>
        <dbReference type="SAM" id="MobiDB-lite"/>
    </source>
</evidence>
<evidence type="ECO:0000256" key="14">
    <source>
        <dbReference type="PROSITE-ProRule" id="PRU00502"/>
    </source>
</evidence>
<dbReference type="PANTHER" id="PTHR21646">
    <property type="entry name" value="UBIQUITIN CARBOXYL-TERMINAL HYDROLASE"/>
    <property type="match status" value="1"/>
</dbReference>
<dbReference type="InterPro" id="IPR050185">
    <property type="entry name" value="Ub_carboxyl-term_hydrolase"/>
</dbReference>
<dbReference type="Pfam" id="PF02148">
    <property type="entry name" value="zf-UBP"/>
    <property type="match status" value="1"/>
</dbReference>
<dbReference type="OMA" id="NVSCNCI"/>
<feature type="domain" description="UBP-type" evidence="18">
    <location>
        <begin position="16"/>
        <end position="142"/>
    </location>
</feature>
<dbReference type="InterPro" id="IPR013083">
    <property type="entry name" value="Znf_RING/FYVE/PHD"/>
</dbReference>
<keyword evidence="5 14" id="KW-0863">Zinc-finger</keyword>
<dbReference type="GO" id="GO:0004843">
    <property type="term" value="F:cysteine-type deubiquitinase activity"/>
    <property type="evidence" value="ECO:0007669"/>
    <property type="project" value="UniProtKB-UniRule"/>
</dbReference>
<comment type="catalytic activity">
    <reaction evidence="1 15">
        <text>Thiol-dependent hydrolysis of ester, thioester, amide, peptide and isopeptide bonds formed by the C-terminal Gly of ubiquitin (a 76-residue protein attached to proteins as an intracellular targeting signal).</text>
        <dbReference type="EC" id="3.4.19.12"/>
    </reaction>
</comment>
<evidence type="ECO:0000256" key="1">
    <source>
        <dbReference type="ARBA" id="ARBA00000707"/>
    </source>
</evidence>
<dbReference type="SUPFAM" id="SSF57850">
    <property type="entry name" value="RING/U-box"/>
    <property type="match status" value="1"/>
</dbReference>
<dbReference type="EC" id="3.4.19.12" evidence="15"/>
<dbReference type="GO" id="GO:0070461">
    <property type="term" value="C:SAGA-type complex"/>
    <property type="evidence" value="ECO:0007669"/>
    <property type="project" value="EnsemblPlants"/>
</dbReference>
<evidence type="ECO:0000313" key="20">
    <source>
        <dbReference type="Proteomes" id="UP000244005"/>
    </source>
</evidence>
<gene>
    <name evidence="19" type="ORF">MARPO_0053s0037</name>
</gene>
<evidence type="ECO:0000256" key="4">
    <source>
        <dbReference type="ARBA" id="ARBA00022723"/>
    </source>
</evidence>
<feature type="compositionally biased region" description="Basic and acidic residues" evidence="16">
    <location>
        <begin position="188"/>
        <end position="199"/>
    </location>
</feature>
<dbReference type="Proteomes" id="UP000244005">
    <property type="component" value="Unassembled WGS sequence"/>
</dbReference>
<comment type="function">
    <text evidence="15">Recognizes and hydrolyzes the peptide bond at the C-terminal Gly of ubiquitin. Involved in the processing of poly-ubiquitin precursors as well as that of ubiquitinated proteins.</text>
</comment>
<dbReference type="SMART" id="SM00290">
    <property type="entry name" value="ZnF_UBP"/>
    <property type="match status" value="1"/>
</dbReference>
<accession>A0A2R6WW55</accession>
<evidence type="ECO:0000256" key="10">
    <source>
        <dbReference type="ARBA" id="ARBA00023015"/>
    </source>
</evidence>
<keyword evidence="6 15" id="KW-0833">Ubl conjugation pathway</keyword>
<dbReference type="AlphaFoldDB" id="A0A2R6WW55"/>
<evidence type="ECO:0000256" key="15">
    <source>
        <dbReference type="RuleBase" id="RU366025"/>
    </source>
</evidence>
<dbReference type="Gramene" id="Mp6g07230.1">
    <property type="protein sequence ID" value="Mp6g07230.1.cds"/>
    <property type="gene ID" value="Mp6g07230"/>
</dbReference>
<feature type="domain" description="USP" evidence="17">
    <location>
        <begin position="239"/>
        <end position="606"/>
    </location>
</feature>
<keyword evidence="4" id="KW-0479">Metal-binding</keyword>
<protein>
    <recommendedName>
        <fullName evidence="15">Ubiquitin carboxyl-terminal hydrolase</fullName>
        <ecNumber evidence="15">3.4.19.12</ecNumber>
    </recommendedName>
</protein>
<evidence type="ECO:0000256" key="3">
    <source>
        <dbReference type="ARBA" id="ARBA00022670"/>
    </source>
</evidence>
<keyword evidence="11" id="KW-0804">Transcription</keyword>
<dbReference type="GO" id="GO:0008270">
    <property type="term" value="F:zinc ion binding"/>
    <property type="evidence" value="ECO:0007669"/>
    <property type="project" value="UniProtKB-KW"/>
</dbReference>
<proteinExistence type="inferred from homology"/>
<dbReference type="PANTHER" id="PTHR21646:SF33">
    <property type="entry name" value="UBIQUITIN CARBOXYL-TERMINAL HYDROLASE 22"/>
    <property type="match status" value="1"/>
</dbReference>
<dbReference type="SUPFAM" id="SSF54001">
    <property type="entry name" value="Cysteine proteinases"/>
    <property type="match status" value="1"/>
</dbReference>
<sequence>MAFKSKKAGGDSEDYKPCQHLLDYKAKYGIQAFRVLHKCLKTGPPGRASIRREEKEVPRCAICGKAQGRLYACLVCATIGCWLPPDQLHSRVHAQTNPGHDLAVDVDRAELFCCLCNDQVYDADFDRAVIGAQSLVALSGRVNGKEGPQNGAESTTADVKVGRSSKGGLSLKNSDNKVPSVNGLDGNESDRKDGDDGRDRKRRKGAEFKTWVPTQSDLLTIRQGSTPLVEDANLPSGLRGLNNLGNTCFMNSVLQALLHTPPLRNYFLSDRHNRTICQRRATHLCLGCDMDTIFSAAFSGERTPYSPAQFLYSWWRHAANLAGYEQQDAHEFFISTVDGIHANSGTTSPRARNSQTGRGGDVDCRCIVHRVFSGLLRSDVTCTVCGFTSTTYDPCVDISLDLEPDIRPDSKVFMDSIIGNFDGGRSSRGSTANGITGNSTLLGCLDRFTRPERLGANEKFFCQRCQTRQESIKQMSVRKLPLVLCFHIKRFEHSSTRNTSRKVDRYMQFPFSLDMAPYISSAIVRSRHGNRLLFVETEEMWASQSPSTEFELFAVVTHSGKLDSGHYVSFIRLAGQWYKCDDAWVTRVSEEVVRASQGYMLYYVLKTLSYKSSDFQDSTAGHESEANGNHGYTWSSSGVTNGT</sequence>
<dbReference type="PROSITE" id="PS00972">
    <property type="entry name" value="USP_1"/>
    <property type="match status" value="1"/>
</dbReference>
<reference evidence="20" key="1">
    <citation type="journal article" date="2017" name="Cell">
        <title>Insights into land plant evolution garnered from the Marchantia polymorpha genome.</title>
        <authorList>
            <person name="Bowman J.L."/>
            <person name="Kohchi T."/>
            <person name="Yamato K.T."/>
            <person name="Jenkins J."/>
            <person name="Shu S."/>
            <person name="Ishizaki K."/>
            <person name="Yamaoka S."/>
            <person name="Nishihama R."/>
            <person name="Nakamura Y."/>
            <person name="Berger F."/>
            <person name="Adam C."/>
            <person name="Aki S.S."/>
            <person name="Althoff F."/>
            <person name="Araki T."/>
            <person name="Arteaga-Vazquez M.A."/>
            <person name="Balasubrmanian S."/>
            <person name="Barry K."/>
            <person name="Bauer D."/>
            <person name="Boehm C.R."/>
            <person name="Briginshaw L."/>
            <person name="Caballero-Perez J."/>
            <person name="Catarino B."/>
            <person name="Chen F."/>
            <person name="Chiyoda S."/>
            <person name="Chovatia M."/>
            <person name="Davies K.M."/>
            <person name="Delmans M."/>
            <person name="Demura T."/>
            <person name="Dierschke T."/>
            <person name="Dolan L."/>
            <person name="Dorantes-Acosta A.E."/>
            <person name="Eklund D.M."/>
            <person name="Florent S.N."/>
            <person name="Flores-Sandoval E."/>
            <person name="Fujiyama A."/>
            <person name="Fukuzawa H."/>
            <person name="Galik B."/>
            <person name="Grimanelli D."/>
            <person name="Grimwood J."/>
            <person name="Grossniklaus U."/>
            <person name="Hamada T."/>
            <person name="Haseloff J."/>
            <person name="Hetherington A.J."/>
            <person name="Higo A."/>
            <person name="Hirakawa Y."/>
            <person name="Hundley H.N."/>
            <person name="Ikeda Y."/>
            <person name="Inoue K."/>
            <person name="Inoue S.I."/>
            <person name="Ishida S."/>
            <person name="Jia Q."/>
            <person name="Kakita M."/>
            <person name="Kanazawa T."/>
            <person name="Kawai Y."/>
            <person name="Kawashima T."/>
            <person name="Kennedy M."/>
            <person name="Kinose K."/>
            <person name="Kinoshita T."/>
            <person name="Kohara Y."/>
            <person name="Koide E."/>
            <person name="Komatsu K."/>
            <person name="Kopischke S."/>
            <person name="Kubo M."/>
            <person name="Kyozuka J."/>
            <person name="Lagercrantz U."/>
            <person name="Lin S.S."/>
            <person name="Lindquist E."/>
            <person name="Lipzen A.M."/>
            <person name="Lu C.W."/>
            <person name="De Luna E."/>
            <person name="Martienssen R.A."/>
            <person name="Minamino N."/>
            <person name="Mizutani M."/>
            <person name="Mizutani M."/>
            <person name="Mochizuki N."/>
            <person name="Monte I."/>
            <person name="Mosher R."/>
            <person name="Nagasaki H."/>
            <person name="Nakagami H."/>
            <person name="Naramoto S."/>
            <person name="Nishitani K."/>
            <person name="Ohtani M."/>
            <person name="Okamoto T."/>
            <person name="Okumura M."/>
            <person name="Phillips J."/>
            <person name="Pollak B."/>
            <person name="Reinders A."/>
            <person name="Rovekamp M."/>
            <person name="Sano R."/>
            <person name="Sawa S."/>
            <person name="Schmid M.W."/>
            <person name="Shirakawa M."/>
            <person name="Solano R."/>
            <person name="Spunde A."/>
            <person name="Suetsugu N."/>
            <person name="Sugano S."/>
            <person name="Sugiyama A."/>
            <person name="Sun R."/>
            <person name="Suzuki Y."/>
            <person name="Takenaka M."/>
            <person name="Takezawa D."/>
            <person name="Tomogane H."/>
            <person name="Tsuzuki M."/>
            <person name="Ueda T."/>
            <person name="Umeda M."/>
            <person name="Ward J.M."/>
            <person name="Watanabe Y."/>
            <person name="Yazaki K."/>
            <person name="Yokoyama R."/>
            <person name="Yoshitake Y."/>
            <person name="Yotsui I."/>
            <person name="Zachgo S."/>
            <person name="Schmutz J."/>
        </authorList>
    </citation>
    <scope>NUCLEOTIDE SEQUENCE [LARGE SCALE GENOMIC DNA]</scope>
    <source>
        <strain evidence="20">Tak-1</strain>
    </source>
</reference>
<keyword evidence="12" id="KW-0539">Nucleus</keyword>
<name>A0A2R6WW55_MARPO</name>
<comment type="similarity">
    <text evidence="13">Belongs to the peptidase C19 family. UBP8 subfamily.</text>
</comment>
<dbReference type="InterPro" id="IPR028889">
    <property type="entry name" value="USP"/>
</dbReference>
<feature type="region of interest" description="Disordered" evidence="16">
    <location>
        <begin position="141"/>
        <end position="206"/>
    </location>
</feature>
<keyword evidence="20" id="KW-1185">Reference proteome</keyword>
<evidence type="ECO:0000259" key="17">
    <source>
        <dbReference type="PROSITE" id="PS50235"/>
    </source>
</evidence>
<dbReference type="PROSITE" id="PS50271">
    <property type="entry name" value="ZF_UBP"/>
    <property type="match status" value="1"/>
</dbReference>
<keyword evidence="7 15" id="KW-0378">Hydrolase</keyword>
<dbReference type="PROSITE" id="PS50235">
    <property type="entry name" value="USP_3"/>
    <property type="match status" value="1"/>
</dbReference>
<evidence type="ECO:0000256" key="5">
    <source>
        <dbReference type="ARBA" id="ARBA00022771"/>
    </source>
</evidence>
<evidence type="ECO:0000256" key="9">
    <source>
        <dbReference type="ARBA" id="ARBA00022833"/>
    </source>
</evidence>
<keyword evidence="10" id="KW-0805">Transcription regulation</keyword>
<dbReference type="GO" id="GO:0006508">
    <property type="term" value="P:proteolysis"/>
    <property type="evidence" value="ECO:0007669"/>
    <property type="project" value="UniProtKB-KW"/>
</dbReference>
<dbReference type="InterPro" id="IPR001394">
    <property type="entry name" value="Peptidase_C19_UCH"/>
</dbReference>
<evidence type="ECO:0000256" key="12">
    <source>
        <dbReference type="ARBA" id="ARBA00023242"/>
    </source>
</evidence>
<dbReference type="InterPro" id="IPR018200">
    <property type="entry name" value="USP_CS"/>
</dbReference>
<dbReference type="CDD" id="cd02660">
    <property type="entry name" value="Peptidase_C19D"/>
    <property type="match status" value="1"/>
</dbReference>
<evidence type="ECO:0000259" key="18">
    <source>
        <dbReference type="PROSITE" id="PS50271"/>
    </source>
</evidence>
<dbReference type="GO" id="GO:0016579">
    <property type="term" value="P:protein deubiquitination"/>
    <property type="evidence" value="ECO:0007669"/>
    <property type="project" value="InterPro"/>
</dbReference>
<dbReference type="GO" id="GO:0005634">
    <property type="term" value="C:nucleus"/>
    <property type="evidence" value="ECO:0007669"/>
    <property type="project" value="UniProtKB-SubCell"/>
</dbReference>
<feature type="compositionally biased region" description="Polar residues" evidence="16">
    <location>
        <begin position="626"/>
        <end position="643"/>
    </location>
</feature>
<comment type="subcellular location">
    <subcellularLocation>
        <location evidence="2">Nucleus</location>
    </subcellularLocation>
</comment>
<evidence type="ECO:0000256" key="7">
    <source>
        <dbReference type="ARBA" id="ARBA00022801"/>
    </source>
</evidence>
<dbReference type="PROSITE" id="PS00973">
    <property type="entry name" value="USP_2"/>
    <property type="match status" value="1"/>
</dbReference>
<evidence type="ECO:0000256" key="11">
    <source>
        <dbReference type="ARBA" id="ARBA00023163"/>
    </source>
</evidence>
<dbReference type="Pfam" id="PF00443">
    <property type="entry name" value="UCH"/>
    <property type="match status" value="1"/>
</dbReference>
<evidence type="ECO:0000313" key="19">
    <source>
        <dbReference type="EMBL" id="PTQ38091.1"/>
    </source>
</evidence>
<dbReference type="InterPro" id="IPR038765">
    <property type="entry name" value="Papain-like_cys_pep_sf"/>
</dbReference>
<keyword evidence="8 15" id="KW-0788">Thiol protease</keyword>
<dbReference type="OrthoDB" id="47475at2759"/>
<keyword evidence="3 15" id="KW-0645">Protease</keyword>
<evidence type="ECO:0000256" key="6">
    <source>
        <dbReference type="ARBA" id="ARBA00022786"/>
    </source>
</evidence>
<feature type="region of interest" description="Disordered" evidence="16">
    <location>
        <begin position="619"/>
        <end position="643"/>
    </location>
</feature>
<dbReference type="InterPro" id="IPR001607">
    <property type="entry name" value="Znf_UBP"/>
</dbReference>
<organism evidence="19 20">
    <name type="scientific">Marchantia polymorpha</name>
    <name type="common">Common liverwort</name>
    <name type="synonym">Marchantia aquatica</name>
    <dbReference type="NCBI Taxonomy" id="3197"/>
    <lineage>
        <taxon>Eukaryota</taxon>
        <taxon>Viridiplantae</taxon>
        <taxon>Streptophyta</taxon>
        <taxon>Embryophyta</taxon>
        <taxon>Marchantiophyta</taxon>
        <taxon>Marchantiopsida</taxon>
        <taxon>Marchantiidae</taxon>
        <taxon>Marchantiales</taxon>
        <taxon>Marchantiaceae</taxon>
        <taxon>Marchantia</taxon>
    </lineage>
</organism>
<dbReference type="Gene3D" id="3.30.40.10">
    <property type="entry name" value="Zinc/RING finger domain, C3HC4 (zinc finger)"/>
    <property type="match status" value="1"/>
</dbReference>
<evidence type="ECO:0000256" key="13">
    <source>
        <dbReference type="ARBA" id="ARBA00038490"/>
    </source>
</evidence>
<dbReference type="Gene3D" id="3.90.70.10">
    <property type="entry name" value="Cysteine proteinases"/>
    <property type="match status" value="1"/>
</dbReference>
<evidence type="ECO:0000256" key="8">
    <source>
        <dbReference type="ARBA" id="ARBA00022807"/>
    </source>
</evidence>
<dbReference type="FunFam" id="3.90.70.10:FF:000089">
    <property type="entry name" value="Ubiquitinyl hydrolase 1"/>
    <property type="match status" value="1"/>
</dbReference>
<keyword evidence="9" id="KW-0862">Zinc</keyword>
<dbReference type="EMBL" id="KZ772725">
    <property type="protein sequence ID" value="PTQ38091.1"/>
    <property type="molecule type" value="Genomic_DNA"/>
</dbReference>
<evidence type="ECO:0000256" key="2">
    <source>
        <dbReference type="ARBA" id="ARBA00004123"/>
    </source>
</evidence>